<dbReference type="STRING" id="292459.STH2763"/>
<evidence type="ECO:0000313" key="1">
    <source>
        <dbReference type="EMBL" id="BAD41748.1"/>
    </source>
</evidence>
<proteinExistence type="predicted"/>
<accession>Q67KP9</accession>
<evidence type="ECO:0000313" key="2">
    <source>
        <dbReference type="Proteomes" id="UP000000417"/>
    </source>
</evidence>
<dbReference type="HOGENOM" id="CLU_1659842_0_0_9"/>
<reference evidence="1 2" key="1">
    <citation type="journal article" date="2004" name="Nucleic Acids Res.">
        <title>Genome sequence of Symbiobacterium thermophilum, an uncultivable bacterium that depends on microbial commensalism.</title>
        <authorList>
            <person name="Ueda K."/>
            <person name="Yamashita A."/>
            <person name="Ishikawa J."/>
            <person name="Shimada M."/>
            <person name="Watsuji T."/>
            <person name="Morimura K."/>
            <person name="Ikeda H."/>
            <person name="Hattori M."/>
            <person name="Beppu T."/>
        </authorList>
    </citation>
    <scope>NUCLEOTIDE SEQUENCE [LARGE SCALE GENOMIC DNA]</scope>
    <source>
        <strain evidence="2">T / IAM 14863</strain>
    </source>
</reference>
<dbReference type="KEGG" id="sth:STH2763"/>
<protein>
    <submittedName>
        <fullName evidence="1">Uncharacterized protein</fullName>
    </submittedName>
</protein>
<dbReference type="AlphaFoldDB" id="Q67KP9"/>
<sequence>MGSGRGSGQVLQSPVLWGRGLRLGRTRIDGKLMERSGLDEVNLRRARRAFQQRWLRTPPPERRRLAEAGTVARFRYVIDTLRAAWSPEVWSLWLRYLEHTDEEIDEMMAGEYPISPYMVRVSSALLGVTVDFLEAGCWPAQDYDGHDIDVCPQWQFTHA</sequence>
<dbReference type="EMBL" id="AP006840">
    <property type="protein sequence ID" value="BAD41748.1"/>
    <property type="molecule type" value="Genomic_DNA"/>
</dbReference>
<keyword evidence="2" id="KW-1185">Reference proteome</keyword>
<gene>
    <name evidence="1" type="ordered locus">STH2763</name>
</gene>
<name>Q67KP9_SYMTH</name>
<dbReference type="Proteomes" id="UP000000417">
    <property type="component" value="Chromosome"/>
</dbReference>
<organism evidence="1 2">
    <name type="scientific">Symbiobacterium thermophilum (strain DSM 24528 / JCM 14929 / IAM 14863 / T)</name>
    <dbReference type="NCBI Taxonomy" id="292459"/>
    <lineage>
        <taxon>Bacteria</taxon>
        <taxon>Bacillati</taxon>
        <taxon>Bacillota</taxon>
        <taxon>Clostridia</taxon>
        <taxon>Eubacteriales</taxon>
        <taxon>Symbiobacteriaceae</taxon>
        <taxon>Symbiobacterium</taxon>
    </lineage>
</organism>